<dbReference type="Proteomes" id="UP000829354">
    <property type="component" value="Chromosome IV"/>
</dbReference>
<reference evidence="2 3" key="1">
    <citation type="submission" date="2022-04" db="EMBL/GenBank/DDBJ databases">
        <title>Chromosome-level reference genomes for two strains of Caenorhabditis briggsae: an improved platform for comparative genomics.</title>
        <authorList>
            <person name="Stevens L."/>
            <person name="Andersen E."/>
        </authorList>
    </citation>
    <scope>NUCLEOTIDE SEQUENCE [LARGE SCALE GENOMIC DNA]</scope>
    <source>
        <strain evidence="2">VX34</strain>
        <tissue evidence="2">Whole-organism</tissue>
    </source>
</reference>
<protein>
    <submittedName>
        <fullName evidence="2">Uncharacterized protein</fullName>
    </submittedName>
</protein>
<evidence type="ECO:0000256" key="1">
    <source>
        <dbReference type="SAM" id="Phobius"/>
    </source>
</evidence>
<keyword evidence="1" id="KW-1133">Transmembrane helix</keyword>
<sequence>MLVKVTNCTSSFENSPDLLMTSFPMSRDKKSQDVEHVISALEVERLVNLIDFFGIPLYFYFLVFGLPFSVHRLSVVRPSSVSSSDYHVSASTFC</sequence>
<name>A0AAE9JF25_CAEBR</name>
<organism evidence="2 3">
    <name type="scientific">Caenorhabditis briggsae</name>
    <dbReference type="NCBI Taxonomy" id="6238"/>
    <lineage>
        <taxon>Eukaryota</taxon>
        <taxon>Metazoa</taxon>
        <taxon>Ecdysozoa</taxon>
        <taxon>Nematoda</taxon>
        <taxon>Chromadorea</taxon>
        <taxon>Rhabditida</taxon>
        <taxon>Rhabditina</taxon>
        <taxon>Rhabditomorpha</taxon>
        <taxon>Rhabditoidea</taxon>
        <taxon>Rhabditidae</taxon>
        <taxon>Peloderinae</taxon>
        <taxon>Caenorhabditis</taxon>
    </lineage>
</organism>
<keyword evidence="1" id="KW-0812">Transmembrane</keyword>
<keyword evidence="1" id="KW-0472">Membrane</keyword>
<proteinExistence type="predicted"/>
<accession>A0AAE9JF25</accession>
<gene>
    <name evidence="2" type="ORF">L5515_011881</name>
</gene>
<feature type="transmembrane region" description="Helical" evidence="1">
    <location>
        <begin position="49"/>
        <end position="70"/>
    </location>
</feature>
<keyword evidence="3" id="KW-1185">Reference proteome</keyword>
<dbReference type="AlphaFoldDB" id="A0AAE9JF25"/>
<evidence type="ECO:0000313" key="3">
    <source>
        <dbReference type="Proteomes" id="UP000829354"/>
    </source>
</evidence>
<dbReference type="EMBL" id="CP092623">
    <property type="protein sequence ID" value="UMM29599.1"/>
    <property type="molecule type" value="Genomic_DNA"/>
</dbReference>
<evidence type="ECO:0000313" key="2">
    <source>
        <dbReference type="EMBL" id="UMM29599.1"/>
    </source>
</evidence>